<evidence type="ECO:0000313" key="1">
    <source>
        <dbReference type="EMBL" id="MBW0499933.1"/>
    </source>
</evidence>
<name>A0A9Q3DFP3_9BASI</name>
<dbReference type="Proteomes" id="UP000765509">
    <property type="component" value="Unassembled WGS sequence"/>
</dbReference>
<dbReference type="EMBL" id="AVOT02015542">
    <property type="protein sequence ID" value="MBW0499933.1"/>
    <property type="molecule type" value="Genomic_DNA"/>
</dbReference>
<reference evidence="1" key="1">
    <citation type="submission" date="2021-03" db="EMBL/GenBank/DDBJ databases">
        <title>Draft genome sequence of rust myrtle Austropuccinia psidii MF-1, a brazilian biotype.</title>
        <authorList>
            <person name="Quecine M.C."/>
            <person name="Pachon D.M.R."/>
            <person name="Bonatelli M.L."/>
            <person name="Correr F.H."/>
            <person name="Franceschini L.M."/>
            <person name="Leite T.F."/>
            <person name="Margarido G.R.A."/>
            <person name="Almeida C.A."/>
            <person name="Ferrarezi J.A."/>
            <person name="Labate C.A."/>
        </authorList>
    </citation>
    <scope>NUCLEOTIDE SEQUENCE</scope>
    <source>
        <strain evidence="1">MF-1</strain>
    </source>
</reference>
<organism evidence="1 2">
    <name type="scientific">Austropuccinia psidii MF-1</name>
    <dbReference type="NCBI Taxonomy" id="1389203"/>
    <lineage>
        <taxon>Eukaryota</taxon>
        <taxon>Fungi</taxon>
        <taxon>Dikarya</taxon>
        <taxon>Basidiomycota</taxon>
        <taxon>Pucciniomycotina</taxon>
        <taxon>Pucciniomycetes</taxon>
        <taxon>Pucciniales</taxon>
        <taxon>Sphaerophragmiaceae</taxon>
        <taxon>Austropuccinia</taxon>
    </lineage>
</organism>
<accession>A0A9Q3DFP3</accession>
<comment type="caution">
    <text evidence="1">The sequence shown here is derived from an EMBL/GenBank/DDBJ whole genome shotgun (WGS) entry which is preliminary data.</text>
</comment>
<sequence>MIKILEEMIRRSCAYGFELKDSDEFTHNWCTLIPSLELEYETSIHSSRGQTPSILEKGWNPRLPEDTLRKDLVEIHPKASSSKLILDKAKSYERTSMDYDFEYAKRKWEKSHKVQEFKVAEFFLVSTINLNNIEGPKKLEDYYLEHFVIVS</sequence>
<proteinExistence type="predicted"/>
<dbReference type="Gene3D" id="3.30.420.10">
    <property type="entry name" value="Ribonuclease H-like superfamily/Ribonuclease H"/>
    <property type="match status" value="1"/>
</dbReference>
<dbReference type="AlphaFoldDB" id="A0A9Q3DFP3"/>
<dbReference type="GO" id="GO:0003676">
    <property type="term" value="F:nucleic acid binding"/>
    <property type="evidence" value="ECO:0007669"/>
    <property type="project" value="InterPro"/>
</dbReference>
<dbReference type="InterPro" id="IPR036397">
    <property type="entry name" value="RNaseH_sf"/>
</dbReference>
<dbReference type="OrthoDB" id="4779840at2759"/>
<protein>
    <submittedName>
        <fullName evidence="1">Uncharacterized protein</fullName>
    </submittedName>
</protein>
<gene>
    <name evidence="1" type="ORF">O181_039648</name>
</gene>
<keyword evidence="2" id="KW-1185">Reference proteome</keyword>
<evidence type="ECO:0000313" key="2">
    <source>
        <dbReference type="Proteomes" id="UP000765509"/>
    </source>
</evidence>